<dbReference type="Proteomes" id="UP000315003">
    <property type="component" value="Chromosome"/>
</dbReference>
<dbReference type="SUPFAM" id="SSF56925">
    <property type="entry name" value="OMPA-like"/>
    <property type="match status" value="1"/>
</dbReference>
<evidence type="ECO:0000256" key="1">
    <source>
        <dbReference type="ARBA" id="ARBA00022729"/>
    </source>
</evidence>
<dbReference type="EMBL" id="CP036272">
    <property type="protein sequence ID" value="QDT61066.1"/>
    <property type="molecule type" value="Genomic_DNA"/>
</dbReference>
<reference evidence="4 5" key="1">
    <citation type="submission" date="2019-02" db="EMBL/GenBank/DDBJ databases">
        <title>Deep-cultivation of Planctomycetes and their phenomic and genomic characterization uncovers novel biology.</title>
        <authorList>
            <person name="Wiegand S."/>
            <person name="Jogler M."/>
            <person name="Boedeker C."/>
            <person name="Pinto D."/>
            <person name="Vollmers J."/>
            <person name="Rivas-Marin E."/>
            <person name="Kohn T."/>
            <person name="Peeters S.H."/>
            <person name="Heuer A."/>
            <person name="Rast P."/>
            <person name="Oberbeckmann S."/>
            <person name="Bunk B."/>
            <person name="Jeske O."/>
            <person name="Meyerdierks A."/>
            <person name="Storesund J.E."/>
            <person name="Kallscheuer N."/>
            <person name="Luecker S."/>
            <person name="Lage O.M."/>
            <person name="Pohl T."/>
            <person name="Merkel B.J."/>
            <person name="Hornburger P."/>
            <person name="Mueller R.-W."/>
            <person name="Bruemmer F."/>
            <person name="Labrenz M."/>
            <person name="Spormann A.M."/>
            <person name="Op den Camp H."/>
            <person name="Overmann J."/>
            <person name="Amann R."/>
            <person name="Jetten M.S.M."/>
            <person name="Mascher T."/>
            <person name="Medema M.H."/>
            <person name="Devos D.P."/>
            <person name="Kaster A.-K."/>
            <person name="Ovreas L."/>
            <person name="Rohde M."/>
            <person name="Galperin M.Y."/>
            <person name="Jogler C."/>
        </authorList>
    </citation>
    <scope>NUCLEOTIDE SEQUENCE [LARGE SCALE GENOMIC DNA]</scope>
    <source>
        <strain evidence="4 5">SV_7m_r</strain>
    </source>
</reference>
<feature type="signal peptide" evidence="2">
    <location>
        <begin position="1"/>
        <end position="23"/>
    </location>
</feature>
<name>A0A517SY39_9BACT</name>
<protein>
    <recommendedName>
        <fullName evidence="3">Outer membrane protein beta-barrel domain-containing protein</fullName>
    </recommendedName>
</protein>
<dbReference type="Pfam" id="PF13505">
    <property type="entry name" value="OMP_b-brl"/>
    <property type="match status" value="1"/>
</dbReference>
<dbReference type="RefSeq" id="WP_419187502.1">
    <property type="nucleotide sequence ID" value="NZ_CP036272.1"/>
</dbReference>
<accession>A0A517SY39</accession>
<sequence length="239" mass="26611" precursor="true">MNALLRCFSVVVLLAATISSVSAKQPRFYLGGTLGTSELSFRGTSEFFVEEFEFDERDEQSVFNDDEGSASERRVSDDFATGSVLFGVEQPLGQYELRCESQFLFSEDVNLFGGQERMGPAVVLEDRCAWYGNLWLDRSIAENVQLYAGGGLGASSFDVYSDFSESTFEETAFAWQYGVGFIVVVAPRVEMDFGYRRLDLGDYQFTEEYGFGDGGTETVVSTGHQAADQFSITLRVFTR</sequence>
<feature type="domain" description="Outer membrane protein beta-barrel" evidence="3">
    <location>
        <begin position="10"/>
        <end position="206"/>
    </location>
</feature>
<gene>
    <name evidence="4" type="ORF">SV7mr_35970</name>
</gene>
<feature type="chain" id="PRO_5022179057" description="Outer membrane protein beta-barrel domain-containing protein" evidence="2">
    <location>
        <begin position="24"/>
        <end position="239"/>
    </location>
</feature>
<dbReference type="Gene3D" id="2.40.160.20">
    <property type="match status" value="1"/>
</dbReference>
<keyword evidence="1 2" id="KW-0732">Signal</keyword>
<evidence type="ECO:0000313" key="4">
    <source>
        <dbReference type="EMBL" id="QDT61066.1"/>
    </source>
</evidence>
<dbReference type="InterPro" id="IPR027385">
    <property type="entry name" value="Beta-barrel_OMP"/>
</dbReference>
<keyword evidence="5" id="KW-1185">Reference proteome</keyword>
<dbReference type="AlphaFoldDB" id="A0A517SY39"/>
<evidence type="ECO:0000313" key="5">
    <source>
        <dbReference type="Proteomes" id="UP000315003"/>
    </source>
</evidence>
<organism evidence="4 5">
    <name type="scientific">Stieleria bergensis</name>
    <dbReference type="NCBI Taxonomy" id="2528025"/>
    <lineage>
        <taxon>Bacteria</taxon>
        <taxon>Pseudomonadati</taxon>
        <taxon>Planctomycetota</taxon>
        <taxon>Planctomycetia</taxon>
        <taxon>Pirellulales</taxon>
        <taxon>Pirellulaceae</taxon>
        <taxon>Stieleria</taxon>
    </lineage>
</organism>
<evidence type="ECO:0000259" key="3">
    <source>
        <dbReference type="Pfam" id="PF13505"/>
    </source>
</evidence>
<proteinExistence type="predicted"/>
<dbReference type="InterPro" id="IPR011250">
    <property type="entry name" value="OMP/PagP_B-barrel"/>
</dbReference>
<evidence type="ECO:0000256" key="2">
    <source>
        <dbReference type="SAM" id="SignalP"/>
    </source>
</evidence>